<accession>A0A5C6CTS1</accession>
<dbReference type="Gene3D" id="2.40.420.20">
    <property type="match status" value="1"/>
</dbReference>
<dbReference type="EMBL" id="SJPV01000032">
    <property type="protein sequence ID" value="TWU28010.1"/>
    <property type="molecule type" value="Genomic_DNA"/>
</dbReference>
<evidence type="ECO:0000256" key="5">
    <source>
        <dbReference type="SAM" id="Phobius"/>
    </source>
</evidence>
<keyword evidence="5" id="KW-0812">Transmembrane</keyword>
<dbReference type="InterPro" id="IPR058627">
    <property type="entry name" value="MdtA-like_C"/>
</dbReference>
<dbReference type="PANTHER" id="PTHR32347:SF23">
    <property type="entry name" value="BLL5650 PROTEIN"/>
    <property type="match status" value="1"/>
</dbReference>
<dbReference type="AlphaFoldDB" id="A0A5C6CTS1"/>
<dbReference type="InterPro" id="IPR050465">
    <property type="entry name" value="UPF0194_transport"/>
</dbReference>
<feature type="coiled-coil region" evidence="3">
    <location>
        <begin position="136"/>
        <end position="182"/>
    </location>
</feature>
<dbReference type="PANTHER" id="PTHR32347">
    <property type="entry name" value="EFFLUX SYSTEM COMPONENT YKNX-RELATED"/>
    <property type="match status" value="1"/>
</dbReference>
<comment type="caution">
    <text evidence="7">The sequence shown here is derived from an EMBL/GenBank/DDBJ whole genome shotgun (WGS) entry which is preliminary data.</text>
</comment>
<protein>
    <submittedName>
        <fullName evidence="7">Macrolide export protein MacA</fullName>
    </submittedName>
</protein>
<gene>
    <name evidence="7" type="primary">macA_8</name>
    <name evidence="7" type="ORF">Poly41_69500</name>
</gene>
<dbReference type="SUPFAM" id="SSF111369">
    <property type="entry name" value="HlyD-like secretion proteins"/>
    <property type="match status" value="1"/>
</dbReference>
<feature type="compositionally biased region" description="Polar residues" evidence="4">
    <location>
        <begin position="468"/>
        <end position="486"/>
    </location>
</feature>
<keyword evidence="8" id="KW-1185">Reference proteome</keyword>
<feature type="transmembrane region" description="Helical" evidence="5">
    <location>
        <begin position="23"/>
        <end position="45"/>
    </location>
</feature>
<keyword evidence="5" id="KW-1133">Transmembrane helix</keyword>
<keyword evidence="5" id="KW-0472">Membrane</keyword>
<evidence type="ECO:0000256" key="4">
    <source>
        <dbReference type="SAM" id="MobiDB-lite"/>
    </source>
</evidence>
<proteinExistence type="predicted"/>
<reference evidence="7 8" key="1">
    <citation type="submission" date="2019-02" db="EMBL/GenBank/DDBJ databases">
        <title>Deep-cultivation of Planctomycetes and their phenomic and genomic characterization uncovers novel biology.</title>
        <authorList>
            <person name="Wiegand S."/>
            <person name="Jogler M."/>
            <person name="Boedeker C."/>
            <person name="Pinto D."/>
            <person name="Vollmers J."/>
            <person name="Rivas-Marin E."/>
            <person name="Kohn T."/>
            <person name="Peeters S.H."/>
            <person name="Heuer A."/>
            <person name="Rast P."/>
            <person name="Oberbeckmann S."/>
            <person name="Bunk B."/>
            <person name="Jeske O."/>
            <person name="Meyerdierks A."/>
            <person name="Storesund J.E."/>
            <person name="Kallscheuer N."/>
            <person name="Luecker S."/>
            <person name="Lage O.M."/>
            <person name="Pohl T."/>
            <person name="Merkel B.J."/>
            <person name="Hornburger P."/>
            <person name="Mueller R.-W."/>
            <person name="Bruemmer F."/>
            <person name="Labrenz M."/>
            <person name="Spormann A.M."/>
            <person name="Op Den Camp H."/>
            <person name="Overmann J."/>
            <person name="Amann R."/>
            <person name="Jetten M.S.M."/>
            <person name="Mascher T."/>
            <person name="Medema M.H."/>
            <person name="Devos D.P."/>
            <person name="Kaster A.-K."/>
            <person name="Ovreas L."/>
            <person name="Rohde M."/>
            <person name="Galperin M.Y."/>
            <person name="Jogler C."/>
        </authorList>
    </citation>
    <scope>NUCLEOTIDE SEQUENCE [LARGE SCALE GENOMIC DNA]</scope>
    <source>
        <strain evidence="7 8">Poly41</strain>
    </source>
</reference>
<sequence precursor="true">MPDPALPIPDVPATATPKSAERLFVRIFLIVGVLAIVGGAAAVGFSPGVTADSMPLLSHTISRGKLTVSVTEQGTLESSNNTEIKCKVRGFSLVTYVVPAGTVVEVGQELVRLDTKVIEEQHSLTKTNTFIAEATLAQSQANVEKAEISIEAYEKGRFRSQLQALEKDLAAHKRNLQTARKMYQRSESLFRQGYVTQLQVEGDAFTVTQAELELKVKETEIKVLKEFTRKMQLETLSGNKTASESKLAADQAGLAMEIKRRDRAAQELEDCVIRAEKSGLVIYPSAASWKSTPDITEGASVRKDQVLLLMPDLTQMQVKLGVHESVIERVRPGLKAVVTLPDRTLQATVSEVATVTRPAGWWTGNVVKYDTIIELPDDEGLKPGMSAEVDIILAVHEDVLTIPVAAVVETEDGTFCWVKSESGPQKRLIELGDSNDVFIEIVAGLKEGDEVILNPTALISEAEEDARTTLSKRQAKTAQHPTTSNDESQDRETTEVQETGS</sequence>
<evidence type="ECO:0000256" key="1">
    <source>
        <dbReference type="ARBA" id="ARBA00004196"/>
    </source>
</evidence>
<evidence type="ECO:0000256" key="2">
    <source>
        <dbReference type="ARBA" id="ARBA00023054"/>
    </source>
</evidence>
<dbReference type="GO" id="GO:0030313">
    <property type="term" value="C:cell envelope"/>
    <property type="evidence" value="ECO:0007669"/>
    <property type="project" value="UniProtKB-SubCell"/>
</dbReference>
<name>A0A5C6CTS1_9BACT</name>
<dbReference type="OrthoDB" id="259669at2"/>
<comment type="subcellular location">
    <subcellularLocation>
        <location evidence="1">Cell envelope</location>
    </subcellularLocation>
</comment>
<organism evidence="7 8">
    <name type="scientific">Novipirellula artificiosorum</name>
    <dbReference type="NCBI Taxonomy" id="2528016"/>
    <lineage>
        <taxon>Bacteria</taxon>
        <taxon>Pseudomonadati</taxon>
        <taxon>Planctomycetota</taxon>
        <taxon>Planctomycetia</taxon>
        <taxon>Pirellulales</taxon>
        <taxon>Pirellulaceae</taxon>
        <taxon>Novipirellula</taxon>
    </lineage>
</organism>
<dbReference type="Proteomes" id="UP000319143">
    <property type="component" value="Unassembled WGS sequence"/>
</dbReference>
<dbReference type="Gene3D" id="2.40.30.170">
    <property type="match status" value="1"/>
</dbReference>
<feature type="region of interest" description="Disordered" evidence="4">
    <location>
        <begin position="464"/>
        <end position="501"/>
    </location>
</feature>
<dbReference type="Pfam" id="PF25967">
    <property type="entry name" value="RND-MFP_C"/>
    <property type="match status" value="1"/>
</dbReference>
<feature type="domain" description="Multidrug resistance protein MdtA-like C-terminal permuted SH3" evidence="6">
    <location>
        <begin position="398"/>
        <end position="453"/>
    </location>
</feature>
<evidence type="ECO:0000313" key="7">
    <source>
        <dbReference type="EMBL" id="TWU28010.1"/>
    </source>
</evidence>
<evidence type="ECO:0000313" key="8">
    <source>
        <dbReference type="Proteomes" id="UP000319143"/>
    </source>
</evidence>
<dbReference type="RefSeq" id="WP_146531593.1">
    <property type="nucleotide sequence ID" value="NZ_SJPV01000032.1"/>
</dbReference>
<keyword evidence="2 3" id="KW-0175">Coiled coil</keyword>
<evidence type="ECO:0000259" key="6">
    <source>
        <dbReference type="Pfam" id="PF25967"/>
    </source>
</evidence>
<evidence type="ECO:0000256" key="3">
    <source>
        <dbReference type="SAM" id="Coils"/>
    </source>
</evidence>